<evidence type="ECO:0000313" key="9">
    <source>
        <dbReference type="Proteomes" id="UP000434223"/>
    </source>
</evidence>
<dbReference type="SMART" id="SM01324">
    <property type="entry name" value="YARHG"/>
    <property type="match status" value="1"/>
</dbReference>
<dbReference type="Proteomes" id="UP000263014">
    <property type="component" value="Unassembled WGS sequence"/>
</dbReference>
<keyword evidence="2" id="KW-0472">Membrane</keyword>
<dbReference type="AlphaFoldDB" id="A0A174SRW3"/>
<dbReference type="SUPFAM" id="SSF48452">
    <property type="entry name" value="TPR-like"/>
    <property type="match status" value="1"/>
</dbReference>
<evidence type="ECO:0000256" key="1">
    <source>
        <dbReference type="SAM" id="MobiDB-lite"/>
    </source>
</evidence>
<sequence length="638" mass="72444">MKRSRLWFLYPVTGLFMIAFSLWMGTWYAAVSLLLTVAMGIMLLDNRFSKKRDRLLAPAIKLIHSLESDDETRSCFEEGKAYYLAMERRSIIDTILGLLFIWASVLWAYERLLRPDGGAGVGAVVGFLIALILFLVFNFLFRVCWQRVLLHPLIRDIRPVSASVACLLEGIYGLSITRKRTVFMHNAAVGLYRSGRSEEALVLCRLARKMAGKHIGGLFLYLYSNTVAVCFRRLGEEAAAEREELRKELILEENPLLLKNRDIQWNLQAGRFRCMLKEGRLTDAEETGEDYLYSCNDDYHRLPVLELMAEVKEKLGKTEEASDIRKKLLTFSPENREVQNAMAYGPCTYSCEKLAVRDWTASAFRVIYAVVIAISLFMTAAKISGAEQLSDVPQTAPSEITGPMERTPEATQAPRPTAVPAPEDTEAPFIKDDSGKTIAEFTILYPEAWNGLYVEKQLEGGGILICQKKSYDLNGDGALFSITIFEDGAYVNEPDYEILGYDGSDVYVMKKPTDVTFYWENEQIRHEYINMQEDLSVIKSSFRILFDSAEYDGNEYIFPNSSAAALQESDLLNLSAKQLRIAKNEIYARHGRLFADAELQSYFNGCSWYRGRIEPDEFEEGLLSEQEKANISMIQSRQ</sequence>
<dbReference type="Pfam" id="PF13308">
    <property type="entry name" value="YARHG"/>
    <property type="match status" value="1"/>
</dbReference>
<gene>
    <name evidence="6" type="ORF">DXC39_15345</name>
    <name evidence="5" type="ORF">DXD79_21255</name>
    <name evidence="4" type="ORF">GNE07_25505</name>
</gene>
<dbReference type="Gene3D" id="1.20.58.1690">
    <property type="match status" value="1"/>
</dbReference>
<dbReference type="Gene3D" id="1.25.40.10">
    <property type="entry name" value="Tetratricopeptide repeat domain"/>
    <property type="match status" value="1"/>
</dbReference>
<feature type="transmembrane region" description="Helical" evidence="2">
    <location>
        <begin position="90"/>
        <end position="109"/>
    </location>
</feature>
<dbReference type="RefSeq" id="WP_055650235.1">
    <property type="nucleotide sequence ID" value="NZ_CABJBJ010000033.1"/>
</dbReference>
<accession>A0A174SRW3</accession>
<feature type="transmembrane region" description="Helical" evidence="2">
    <location>
        <begin position="121"/>
        <end position="141"/>
    </location>
</feature>
<name>A0A174SRW3_9FIRM</name>
<dbReference type="EMBL" id="QSSQ01000014">
    <property type="protein sequence ID" value="RGM03398.1"/>
    <property type="molecule type" value="Genomic_DNA"/>
</dbReference>
<dbReference type="OrthoDB" id="517663at2"/>
<feature type="transmembrane region" description="Helical" evidence="2">
    <location>
        <begin position="363"/>
        <end position="381"/>
    </location>
</feature>
<reference evidence="7 8" key="1">
    <citation type="submission" date="2018-08" db="EMBL/GenBank/DDBJ databases">
        <title>A genome reference for cultivated species of the human gut microbiota.</title>
        <authorList>
            <person name="Zou Y."/>
            <person name="Xue W."/>
            <person name="Luo G."/>
        </authorList>
    </citation>
    <scope>NUCLEOTIDE SEQUENCE [LARGE SCALE GENOMIC DNA]</scope>
    <source>
        <strain evidence="6 7">TF05-11AC</strain>
        <strain evidence="5 8">TM09-12</strain>
    </source>
</reference>
<comment type="caution">
    <text evidence="4">The sequence shown here is derived from an EMBL/GenBank/DDBJ whole genome shotgun (WGS) entry which is preliminary data.</text>
</comment>
<dbReference type="Proteomes" id="UP000434223">
    <property type="component" value="Unassembled WGS sequence"/>
</dbReference>
<feature type="transmembrane region" description="Helical" evidence="2">
    <location>
        <begin position="7"/>
        <end position="24"/>
    </location>
</feature>
<dbReference type="InterPro" id="IPR038434">
    <property type="entry name" value="YARHG_sf"/>
</dbReference>
<reference evidence="4 9" key="2">
    <citation type="submission" date="2019-09" db="EMBL/GenBank/DDBJ databases">
        <title>Draft genome sequencing of Hungatella hathewayi 123Y-2.</title>
        <authorList>
            <person name="Lv Q."/>
            <person name="Li S."/>
        </authorList>
    </citation>
    <scope>NUCLEOTIDE SEQUENCE [LARGE SCALE GENOMIC DNA]</scope>
    <source>
        <strain evidence="4 9">123Y-2</strain>
    </source>
</reference>
<keyword evidence="2" id="KW-0812">Transmembrane</keyword>
<evidence type="ECO:0000313" key="6">
    <source>
        <dbReference type="EMBL" id="RGM03398.1"/>
    </source>
</evidence>
<dbReference type="EMBL" id="WNME01000025">
    <property type="protein sequence ID" value="MUB66380.1"/>
    <property type="molecule type" value="Genomic_DNA"/>
</dbReference>
<evidence type="ECO:0000259" key="3">
    <source>
        <dbReference type="SMART" id="SM01324"/>
    </source>
</evidence>
<evidence type="ECO:0000313" key="7">
    <source>
        <dbReference type="Proteomes" id="UP000261257"/>
    </source>
</evidence>
<dbReference type="InterPro" id="IPR025582">
    <property type="entry name" value="YARHG_dom"/>
</dbReference>
<dbReference type="EMBL" id="QSON01000011">
    <property type="protein sequence ID" value="RGJ00349.1"/>
    <property type="molecule type" value="Genomic_DNA"/>
</dbReference>
<evidence type="ECO:0000313" key="8">
    <source>
        <dbReference type="Proteomes" id="UP000263014"/>
    </source>
</evidence>
<organism evidence="4 9">
    <name type="scientific">Hungatella hathewayi</name>
    <dbReference type="NCBI Taxonomy" id="154046"/>
    <lineage>
        <taxon>Bacteria</taxon>
        <taxon>Bacillati</taxon>
        <taxon>Bacillota</taxon>
        <taxon>Clostridia</taxon>
        <taxon>Lachnospirales</taxon>
        <taxon>Lachnospiraceae</taxon>
        <taxon>Hungatella</taxon>
    </lineage>
</organism>
<feature type="transmembrane region" description="Helical" evidence="2">
    <location>
        <begin position="30"/>
        <end position="48"/>
    </location>
</feature>
<proteinExistence type="predicted"/>
<dbReference type="Proteomes" id="UP000261257">
    <property type="component" value="Unassembled WGS sequence"/>
</dbReference>
<evidence type="ECO:0000256" key="2">
    <source>
        <dbReference type="SAM" id="Phobius"/>
    </source>
</evidence>
<dbReference type="InterPro" id="IPR011990">
    <property type="entry name" value="TPR-like_helical_dom_sf"/>
</dbReference>
<evidence type="ECO:0000313" key="5">
    <source>
        <dbReference type="EMBL" id="RGJ00349.1"/>
    </source>
</evidence>
<feature type="region of interest" description="Disordered" evidence="1">
    <location>
        <begin position="391"/>
        <end position="429"/>
    </location>
</feature>
<keyword evidence="2" id="KW-1133">Transmembrane helix</keyword>
<protein>
    <submittedName>
        <fullName evidence="4">YARHG domain-containing protein</fullName>
    </submittedName>
</protein>
<feature type="domain" description="YARHG" evidence="3">
    <location>
        <begin position="554"/>
        <end position="637"/>
    </location>
</feature>
<evidence type="ECO:0000313" key="4">
    <source>
        <dbReference type="EMBL" id="MUB66380.1"/>
    </source>
</evidence>